<keyword evidence="3" id="KW-1133">Transmembrane helix</keyword>
<name>A0A8J2K9S4_9HEXA</name>
<dbReference type="EMBL" id="CAJVCH010094644">
    <property type="protein sequence ID" value="CAG7723010.1"/>
    <property type="molecule type" value="Genomic_DNA"/>
</dbReference>
<dbReference type="InterPro" id="IPR019537">
    <property type="entry name" value="TMEM65"/>
</dbReference>
<evidence type="ECO:0000256" key="3">
    <source>
        <dbReference type="ARBA" id="ARBA00022989"/>
    </source>
</evidence>
<reference evidence="5" key="1">
    <citation type="submission" date="2021-06" db="EMBL/GenBank/DDBJ databases">
        <authorList>
            <person name="Hodson N. C."/>
            <person name="Mongue J. A."/>
            <person name="Jaron S. K."/>
        </authorList>
    </citation>
    <scope>NUCLEOTIDE SEQUENCE</scope>
</reference>
<evidence type="ECO:0000313" key="6">
    <source>
        <dbReference type="Proteomes" id="UP000708208"/>
    </source>
</evidence>
<accession>A0A8J2K9S4</accession>
<dbReference type="AlphaFoldDB" id="A0A8J2K9S4"/>
<evidence type="ECO:0000256" key="1">
    <source>
        <dbReference type="ARBA" id="ARBA00004141"/>
    </source>
</evidence>
<evidence type="ECO:0000313" key="5">
    <source>
        <dbReference type="EMBL" id="CAG7723010.1"/>
    </source>
</evidence>
<evidence type="ECO:0000256" key="2">
    <source>
        <dbReference type="ARBA" id="ARBA00022692"/>
    </source>
</evidence>
<dbReference type="GO" id="GO:0005739">
    <property type="term" value="C:mitochondrion"/>
    <property type="evidence" value="ECO:0007669"/>
    <property type="project" value="TreeGrafter"/>
</dbReference>
<proteinExistence type="predicted"/>
<dbReference type="Pfam" id="PF10507">
    <property type="entry name" value="TMEM65"/>
    <property type="match status" value="1"/>
</dbReference>
<dbReference type="OrthoDB" id="430821at2759"/>
<keyword evidence="6" id="KW-1185">Reference proteome</keyword>
<dbReference type="GO" id="GO:0016020">
    <property type="term" value="C:membrane"/>
    <property type="evidence" value="ECO:0007669"/>
    <property type="project" value="UniProtKB-SubCell"/>
</dbReference>
<evidence type="ECO:0000256" key="4">
    <source>
        <dbReference type="ARBA" id="ARBA00023136"/>
    </source>
</evidence>
<comment type="subcellular location">
    <subcellularLocation>
        <location evidence="1">Membrane</location>
        <topology evidence="1">Multi-pass membrane protein</topology>
    </subcellularLocation>
</comment>
<dbReference type="Proteomes" id="UP000708208">
    <property type="component" value="Unassembled WGS sequence"/>
</dbReference>
<protein>
    <submittedName>
        <fullName evidence="5">Uncharacterized protein</fullName>
    </submittedName>
</protein>
<keyword evidence="2" id="KW-0812">Transmembrane</keyword>
<keyword evidence="4" id="KW-0472">Membrane</keyword>
<gene>
    <name evidence="5" type="ORF">AFUS01_LOCUS12117</name>
</gene>
<dbReference type="PANTHER" id="PTHR21706:SF15">
    <property type="entry name" value="TRANSMEMBRANE PROTEIN 65"/>
    <property type="match status" value="1"/>
</dbReference>
<comment type="caution">
    <text evidence="5">The sequence shown here is derived from an EMBL/GenBank/DDBJ whole genome shotgun (WGS) entry which is preliminary data.</text>
</comment>
<dbReference type="PANTHER" id="PTHR21706">
    <property type="entry name" value="TRANSMEMBRANE PROTEIN 65"/>
    <property type="match status" value="1"/>
</dbReference>
<feature type="non-terminal residue" evidence="5">
    <location>
        <position position="1"/>
    </location>
</feature>
<organism evidence="5 6">
    <name type="scientific">Allacma fusca</name>
    <dbReference type="NCBI Taxonomy" id="39272"/>
    <lineage>
        <taxon>Eukaryota</taxon>
        <taxon>Metazoa</taxon>
        <taxon>Ecdysozoa</taxon>
        <taxon>Arthropoda</taxon>
        <taxon>Hexapoda</taxon>
        <taxon>Collembola</taxon>
        <taxon>Symphypleona</taxon>
        <taxon>Sminthuridae</taxon>
        <taxon>Allacma</taxon>
    </lineage>
</organism>
<sequence>MWVHRVWRHFLETPGARNGIKFLQKKDNSELLLKCSESSQFLTRQFSSVTFRGSSGSGVPFCVSAANNKNSTNNNNNNTLWKHFLATGSSPWRNSSNMYSTISKDDLQSREAVDTFLKDLSEDQRRLLYQQLHVEVLTEKYMNELASESHYLSKFGRPCSTGAEDHGTFTELPPKWLHTRLDMNQQDGSNANEAKTQSKTVAVRDLWSVGLKNALPFIGFGFLDNLIMILAGDYIDLTIG</sequence>